<evidence type="ECO:0000313" key="5">
    <source>
        <dbReference type="EMBL" id="PKU25333.1"/>
    </source>
</evidence>
<keyword evidence="2" id="KW-0902">Two-component regulatory system</keyword>
<dbReference type="Pfam" id="PF00072">
    <property type="entry name" value="Response_reg"/>
    <property type="match status" value="1"/>
</dbReference>
<dbReference type="InterPro" id="IPR050595">
    <property type="entry name" value="Bact_response_regulator"/>
</dbReference>
<evidence type="ECO:0000256" key="3">
    <source>
        <dbReference type="PROSITE-ProRule" id="PRU00169"/>
    </source>
</evidence>
<evidence type="ECO:0000313" key="6">
    <source>
        <dbReference type="Proteomes" id="UP000233293"/>
    </source>
</evidence>
<keyword evidence="1" id="KW-0597">Phosphoprotein</keyword>
<keyword evidence="6" id="KW-1185">Reference proteome</keyword>
<dbReference type="SUPFAM" id="SSF52172">
    <property type="entry name" value="CheY-like"/>
    <property type="match status" value="1"/>
</dbReference>
<name>A0A2N3PY68_9PROT</name>
<dbReference type="EMBL" id="PIUM01000005">
    <property type="protein sequence ID" value="PKU25333.1"/>
    <property type="molecule type" value="Genomic_DNA"/>
</dbReference>
<dbReference type="PANTHER" id="PTHR44591:SF14">
    <property type="entry name" value="PROTEIN PILG"/>
    <property type="match status" value="1"/>
</dbReference>
<accession>A0A2N3PY68</accession>
<dbReference type="Proteomes" id="UP000233293">
    <property type="component" value="Unassembled WGS sequence"/>
</dbReference>
<dbReference type="GO" id="GO:0000160">
    <property type="term" value="P:phosphorelay signal transduction system"/>
    <property type="evidence" value="ECO:0007669"/>
    <property type="project" value="UniProtKB-KW"/>
</dbReference>
<feature type="domain" description="Response regulatory" evidence="4">
    <location>
        <begin position="73"/>
        <end position="193"/>
    </location>
</feature>
<dbReference type="CDD" id="cd00156">
    <property type="entry name" value="REC"/>
    <property type="match status" value="1"/>
</dbReference>
<dbReference type="SMART" id="SM00448">
    <property type="entry name" value="REC"/>
    <property type="match status" value="1"/>
</dbReference>
<sequence>MDCSLTLSPSECVNWPWSQLKTNWFIPRNFTRHGRSPHDDRAPAFGPVVSPGPRLHRETSCRLPMTFSFHGVHVLLVGNNQHMRRLLRTILASSGADEIREARDGQEAIEAARLDPPGLIIAEWSMGPMNGLEMTRYIRRSQKSPAPHAPIILLTGAGVGGDLQAVAREAGVSETIAKPLHAEVLLASIDRLLPTSR</sequence>
<dbReference type="PROSITE" id="PS50110">
    <property type="entry name" value="RESPONSE_REGULATORY"/>
    <property type="match status" value="1"/>
</dbReference>
<protein>
    <recommendedName>
        <fullName evidence="4">Response regulatory domain-containing protein</fullName>
    </recommendedName>
</protein>
<reference evidence="6" key="1">
    <citation type="submission" date="2017-12" db="EMBL/GenBank/DDBJ databases">
        <title>Draft genome sequence of Telmatospirillum siberiense 26-4b1T, an acidotolerant peatland alphaproteobacterium potentially involved in sulfur cycling.</title>
        <authorList>
            <person name="Hausmann B."/>
            <person name="Pjevac P."/>
            <person name="Schreck K."/>
            <person name="Herbold C.W."/>
            <person name="Daims H."/>
            <person name="Wagner M."/>
            <person name="Pester M."/>
            <person name="Loy A."/>
        </authorList>
    </citation>
    <scope>NUCLEOTIDE SEQUENCE [LARGE SCALE GENOMIC DNA]</scope>
    <source>
        <strain evidence="6">26-4b1</strain>
    </source>
</reference>
<dbReference type="InterPro" id="IPR001789">
    <property type="entry name" value="Sig_transdc_resp-reg_receiver"/>
</dbReference>
<gene>
    <name evidence="5" type="ORF">CWS72_06970</name>
</gene>
<dbReference type="AlphaFoldDB" id="A0A2N3PY68"/>
<evidence type="ECO:0000256" key="1">
    <source>
        <dbReference type="ARBA" id="ARBA00022553"/>
    </source>
</evidence>
<proteinExistence type="predicted"/>
<evidence type="ECO:0000256" key="2">
    <source>
        <dbReference type="ARBA" id="ARBA00023012"/>
    </source>
</evidence>
<dbReference type="PANTHER" id="PTHR44591">
    <property type="entry name" value="STRESS RESPONSE REGULATOR PROTEIN 1"/>
    <property type="match status" value="1"/>
</dbReference>
<evidence type="ECO:0000259" key="4">
    <source>
        <dbReference type="PROSITE" id="PS50110"/>
    </source>
</evidence>
<comment type="caution">
    <text evidence="5">The sequence shown here is derived from an EMBL/GenBank/DDBJ whole genome shotgun (WGS) entry which is preliminary data.</text>
</comment>
<comment type="caution">
    <text evidence="3">Lacks conserved residue(s) required for the propagation of feature annotation.</text>
</comment>
<organism evidence="5 6">
    <name type="scientific">Telmatospirillum siberiense</name>
    <dbReference type="NCBI Taxonomy" id="382514"/>
    <lineage>
        <taxon>Bacteria</taxon>
        <taxon>Pseudomonadati</taxon>
        <taxon>Pseudomonadota</taxon>
        <taxon>Alphaproteobacteria</taxon>
        <taxon>Rhodospirillales</taxon>
        <taxon>Rhodospirillaceae</taxon>
        <taxon>Telmatospirillum</taxon>
    </lineage>
</organism>
<dbReference type="InterPro" id="IPR011006">
    <property type="entry name" value="CheY-like_superfamily"/>
</dbReference>
<dbReference type="Gene3D" id="3.40.50.2300">
    <property type="match status" value="1"/>
</dbReference>